<feature type="non-terminal residue" evidence="5">
    <location>
        <position position="1"/>
    </location>
</feature>
<gene>
    <name evidence="5" type="ORF">AMJ40_07460</name>
</gene>
<reference evidence="5 6" key="1">
    <citation type="journal article" date="2015" name="Microbiome">
        <title>Genomic resolution of linkages in carbon, nitrogen, and sulfur cycling among widespread estuary sediment bacteria.</title>
        <authorList>
            <person name="Baker B.J."/>
            <person name="Lazar C.S."/>
            <person name="Teske A.P."/>
            <person name="Dick G.J."/>
        </authorList>
    </citation>
    <scope>NUCLEOTIDE SEQUENCE [LARGE SCALE GENOMIC DNA]</scope>
    <source>
        <strain evidence="5">DG_26</strain>
    </source>
</reference>
<keyword evidence="3" id="KW-0408">Iron</keyword>
<evidence type="ECO:0000313" key="6">
    <source>
        <dbReference type="Proteomes" id="UP000051124"/>
    </source>
</evidence>
<name>A0A0S7WE80_UNCT6</name>
<dbReference type="GO" id="GO:0046872">
    <property type="term" value="F:metal ion binding"/>
    <property type="evidence" value="ECO:0007669"/>
    <property type="project" value="UniProtKB-KW"/>
</dbReference>
<evidence type="ECO:0000313" key="5">
    <source>
        <dbReference type="EMBL" id="KPJ48447.1"/>
    </source>
</evidence>
<dbReference type="GO" id="GO:0051536">
    <property type="term" value="F:iron-sulfur cluster binding"/>
    <property type="evidence" value="ECO:0007669"/>
    <property type="project" value="UniProtKB-KW"/>
</dbReference>
<accession>A0A0S7WE80</accession>
<dbReference type="GO" id="GO:0016491">
    <property type="term" value="F:oxidoreductase activity"/>
    <property type="evidence" value="ECO:0007669"/>
    <property type="project" value="UniProtKB-KW"/>
</dbReference>
<dbReference type="PANTHER" id="PTHR43498">
    <property type="entry name" value="FERREDOXIN:COB-COM HETERODISULFIDE REDUCTASE SUBUNIT A"/>
    <property type="match status" value="1"/>
</dbReference>
<comment type="caution">
    <text evidence="5">The sequence shown here is derived from an EMBL/GenBank/DDBJ whole genome shotgun (WGS) entry which is preliminary data.</text>
</comment>
<evidence type="ECO:0000256" key="4">
    <source>
        <dbReference type="ARBA" id="ARBA00023014"/>
    </source>
</evidence>
<protein>
    <submittedName>
        <fullName evidence="5">Disulfide reductase</fullName>
    </submittedName>
</protein>
<sequence length="201" mass="21872">HAKGGDVVGEELRVGVFVCECGQNIAGTVDCDEVTEYAATLPDVVCAVKNRYTCAEPGQQEIKAHVVEHRLNRVVVASCTPKMHEPTFRECVRDAGLNPYLMEMANIREQCSWVHSLDKKAATEKAKDLVKTAVWRARLLEAQEELEVPVTQAALVVGGGIAGIQSSLDLANAGYQVYLVEKEPSVGGIMAQLNKTYPTMD</sequence>
<evidence type="ECO:0000256" key="2">
    <source>
        <dbReference type="ARBA" id="ARBA00023002"/>
    </source>
</evidence>
<evidence type="ECO:0000256" key="3">
    <source>
        <dbReference type="ARBA" id="ARBA00023004"/>
    </source>
</evidence>
<evidence type="ECO:0000256" key="1">
    <source>
        <dbReference type="ARBA" id="ARBA00022723"/>
    </source>
</evidence>
<keyword evidence="1" id="KW-0479">Metal-binding</keyword>
<dbReference type="PANTHER" id="PTHR43498:SF1">
    <property type="entry name" value="COB--COM HETERODISULFIDE REDUCTASE IRON-SULFUR SUBUNIT A"/>
    <property type="match status" value="1"/>
</dbReference>
<dbReference type="Proteomes" id="UP000051124">
    <property type="component" value="Unassembled WGS sequence"/>
</dbReference>
<dbReference type="InterPro" id="IPR039650">
    <property type="entry name" value="HdrA-like"/>
</dbReference>
<keyword evidence="4" id="KW-0411">Iron-sulfur</keyword>
<dbReference type="EMBL" id="LIZT01000117">
    <property type="protein sequence ID" value="KPJ48447.1"/>
    <property type="molecule type" value="Genomic_DNA"/>
</dbReference>
<dbReference type="PATRIC" id="fig|1703771.3.peg.1332"/>
<organism evidence="5 6">
    <name type="scientific">candidate division TA06 bacterium DG_26</name>
    <dbReference type="NCBI Taxonomy" id="1703771"/>
    <lineage>
        <taxon>Bacteria</taxon>
        <taxon>Bacteria division TA06</taxon>
    </lineage>
</organism>
<dbReference type="AlphaFoldDB" id="A0A0S7WE80"/>
<dbReference type="SUPFAM" id="SSF51971">
    <property type="entry name" value="Nucleotide-binding domain"/>
    <property type="match status" value="1"/>
</dbReference>
<dbReference type="Gene3D" id="3.40.50.720">
    <property type="entry name" value="NAD(P)-binding Rossmann-like Domain"/>
    <property type="match status" value="1"/>
</dbReference>
<dbReference type="Pfam" id="PF12831">
    <property type="entry name" value="FAD_oxidored"/>
    <property type="match status" value="1"/>
</dbReference>
<keyword evidence="2" id="KW-0560">Oxidoreductase</keyword>
<proteinExistence type="predicted"/>